<evidence type="ECO:0000256" key="1">
    <source>
        <dbReference type="ARBA" id="ARBA00022741"/>
    </source>
</evidence>
<name>A0AAJ7RHJ3_CEPCN</name>
<sequence>MESHETGVEFILERVNGSDTIVLDEHVQTYTCGRGKRNQIVCLSLWVSREHCLFIRNQNTLNVVDLSSSNGVFVNGERIPAKQMMTLKEDDIIGIGSPTIDPTDITMFVYVLRVSRPKLSSMENSSDTLTRTVLNTNNSSVLNSDDVASEKKQRRRSFLENSSLYLPRKIAKMNSSELCGDAIQRVLDESEIDVKIEIRPITPVLLSSTKEENNIDVHLSIHSLTNSIHEPNNDNQKENLPTPILMECEEKNISMTTELSNGMKDCIDVNTSLENLSNFSAPEIKEIPQTIHSPLTKNNYPTKYCFNIDKKKLISNKTLCKNETEPTKVKDITNSNLINIQKNSSTINKRSSNGGCISMQKSTTASEHNDSFENDIIVLDDTEDEELHTNKSSHNVTTTTNVQAIYNNGPCSSKNSSSTLGKSIKASNIHSSTIASNNLLRDNQMEILPNEKSTIAEPSASSNGITNIEVTPIKMEIEFQRLNNDYHTPVTSPSKNSPEIFVTSPIKVRQLKHEQTTTFSMSDVVNLTDDEEDIFPSSQLFDTTTDVQLPIKEEVKGEVDELFQTPYDTDSIILLSDSEDEDNPWLQRLSRSQVLLEVDEPALKPAETKKRLSDLQITEILDSKDQEGQPKKKTHNDENKKNKINKAKHKSHSKKHRKKDAMEVDAAVPDDIVPPETSENKNLDHKKHRTHEKRLSDKLIRKEVRAGESPQSSNKDKSSGCKDTHPQDDLCYDNILTIGTKTNLSTTEKLKSTPLKLSSLDKKPPEIIAPPNLPKGEGKGFSCNVQRSTTSSSVTVAATTSTVAENTLNTTEINTVAKTTSQVKLSTKEKKELLIQKKLEKANYMKEQKHRRDKYKWADCLPVSNNKKSLSLSKAEKLEIINDRKAKLKKLADEKKADAKDSKPKRHIINKPKAKISQKTRGDFLIQPQDADRESRGTDITSSCPTNIASESSTSTDKRTSSTVEETHVEKNLPAKLASEKSLRKDSDNPSRSSVPGDIANVALNLRDSLTLSKCPTTDIKKAHKQKVSHESSPSATTSTKSISITDRTKNLADTRNRKTKDCSETIQKENCSPNAKSSTVKNKNKKSVHFSTELVQVKYYEIESFNTLNKVVGKDAPIPQKKLAVKTNNNATQPCPKLEEFLLQIFMWNPVWLEEQKRFKIDPPVTGTKELIPLLTSYKSFDEYYRIIMPLLLLEIWHGITKEFEVIDKNPKRPTVICSIVSNSASSYQIPSSKLSLTNMMLEVLATKEDIHKQAHPIYGDLVFFELGYTDKGKHRFHKVFAYVTNVYQTVLTPQTYYNRDLVNYVKNPYALLTYTVMTKPLEVNVHANRAQRLRSITYLRSDIRMIQALQYLPSSPLLSAILKPKANDMSHSTVLSKLKNYPLVTKEKLNHKQLEAVIKVTDAIVQKEAKICLIQGPPGTGKSKVIVNIITQVLYGDNRYKNNRAPLRILVCAPSNAAIDEIVLRLLTVRAKFKQDRFKMVRVGRIETMHPTVKEISVPELARRDIKKIASTYSSSAYSMDSVEEEKRSLEAKANALRSKLTSSQNQDENHLKYLKMKLNGITTKLDMLKCRKPVNEMDRTTLAKLQRDAETTILSGADIITCTLSSCYTNQMESIFGGNKERISVCIVDEATQSNEPQTLIPLMLGVNTLVLVGDPNQLPATVLSQQAKKFGLDQSLFSRIQNALEDTANNPVIMLDTQYRMAYPIAYWPNKFFYGGNLKNAIDRPIAFPFQSYRVLNLDSNQNNDKFSNTREADFVSNMIFVMLTNSKLIKWESPISIGIITPYNSQKFLIQTKVNERISEIPESTKKKVNIEINTVDSFQGQERDVIIMSCVRSNGIGFMSDAQRLCVAMTRAKHSLILCGNFATFQRDQMWCALLSDARSRGVFIHIRANASFDEIMTHVVA</sequence>
<dbReference type="SUPFAM" id="SSF52540">
    <property type="entry name" value="P-loop containing nucleoside triphosphate hydrolases"/>
    <property type="match status" value="1"/>
</dbReference>
<dbReference type="GO" id="GO:0006369">
    <property type="term" value="P:termination of RNA polymerase II transcription"/>
    <property type="evidence" value="ECO:0007669"/>
    <property type="project" value="TreeGrafter"/>
</dbReference>
<feature type="coiled-coil region" evidence="5">
    <location>
        <begin position="1522"/>
        <end position="1549"/>
    </location>
</feature>
<dbReference type="SMART" id="SM00240">
    <property type="entry name" value="FHA"/>
    <property type="match status" value="1"/>
</dbReference>
<feature type="region of interest" description="Disordered" evidence="6">
    <location>
        <begin position="1019"/>
        <end position="1084"/>
    </location>
</feature>
<gene>
    <name evidence="9 10" type="primary">LOC107267399</name>
</gene>
<feature type="region of interest" description="Disordered" evidence="6">
    <location>
        <begin position="620"/>
        <end position="726"/>
    </location>
</feature>
<dbReference type="PROSITE" id="PS50006">
    <property type="entry name" value="FHA_DOMAIN"/>
    <property type="match status" value="1"/>
</dbReference>
<feature type="compositionally biased region" description="Basic and acidic residues" evidence="6">
    <location>
        <begin position="693"/>
        <end position="706"/>
    </location>
</feature>
<keyword evidence="1" id="KW-0547">Nucleotide-binding</keyword>
<dbReference type="GO" id="GO:0016787">
    <property type="term" value="F:hydrolase activity"/>
    <property type="evidence" value="ECO:0007669"/>
    <property type="project" value="UniProtKB-KW"/>
</dbReference>
<dbReference type="FunFam" id="3.40.50.300:FF:000326">
    <property type="entry name" value="P-loop containing nucleoside triphosphate hydrolase"/>
    <property type="match status" value="1"/>
</dbReference>
<dbReference type="GO" id="GO:0005524">
    <property type="term" value="F:ATP binding"/>
    <property type="evidence" value="ECO:0007669"/>
    <property type="project" value="UniProtKB-KW"/>
</dbReference>
<evidence type="ECO:0000256" key="4">
    <source>
        <dbReference type="ARBA" id="ARBA00022840"/>
    </source>
</evidence>
<dbReference type="CDD" id="cd00060">
    <property type="entry name" value="FHA"/>
    <property type="match status" value="1"/>
</dbReference>
<dbReference type="GO" id="GO:0004386">
    <property type="term" value="F:helicase activity"/>
    <property type="evidence" value="ECO:0007669"/>
    <property type="project" value="UniProtKB-KW"/>
</dbReference>
<feature type="compositionally biased region" description="Basic and acidic residues" evidence="6">
    <location>
        <begin position="956"/>
        <end position="989"/>
    </location>
</feature>
<evidence type="ECO:0000259" key="7">
    <source>
        <dbReference type="PROSITE" id="PS50006"/>
    </source>
</evidence>
<accession>A0AAJ7RHJ3</accession>
<dbReference type="Pfam" id="PF00498">
    <property type="entry name" value="FHA"/>
    <property type="match status" value="1"/>
</dbReference>
<dbReference type="InterPro" id="IPR045055">
    <property type="entry name" value="DNA2/NAM7-like"/>
</dbReference>
<dbReference type="CTD" id="23064"/>
<dbReference type="GO" id="GO:0016604">
    <property type="term" value="C:nuclear body"/>
    <property type="evidence" value="ECO:0007669"/>
    <property type="project" value="TreeGrafter"/>
</dbReference>
<dbReference type="PANTHER" id="PTHR10887:SF495">
    <property type="entry name" value="HELICASE SENATAXIN ISOFORM X1-RELATED"/>
    <property type="match status" value="1"/>
</dbReference>
<keyword evidence="4" id="KW-0067">ATP-binding</keyword>
<dbReference type="InterPro" id="IPR041677">
    <property type="entry name" value="DNA2/NAM7_AAA_11"/>
</dbReference>
<keyword evidence="5" id="KW-0175">Coiled coil</keyword>
<dbReference type="Pfam" id="PF13087">
    <property type="entry name" value="AAA_12"/>
    <property type="match status" value="1"/>
</dbReference>
<dbReference type="GeneID" id="107267399"/>
<dbReference type="RefSeq" id="XP_024940517.1">
    <property type="nucleotide sequence ID" value="XM_025084749.1"/>
</dbReference>
<dbReference type="Proteomes" id="UP000694920">
    <property type="component" value="Unplaced"/>
</dbReference>
<evidence type="ECO:0000256" key="5">
    <source>
        <dbReference type="SAM" id="Coils"/>
    </source>
</evidence>
<feature type="region of interest" description="Disordered" evidence="6">
    <location>
        <begin position="892"/>
        <end position="998"/>
    </location>
</feature>
<feature type="domain" description="FHA" evidence="7">
    <location>
        <begin position="30"/>
        <end position="79"/>
    </location>
</feature>
<dbReference type="PANTHER" id="PTHR10887">
    <property type="entry name" value="DNA2/NAM7 HELICASE FAMILY"/>
    <property type="match status" value="1"/>
</dbReference>
<feature type="compositionally biased region" description="Low complexity" evidence="6">
    <location>
        <begin position="1032"/>
        <end position="1046"/>
    </location>
</feature>
<dbReference type="GO" id="GO:0005694">
    <property type="term" value="C:chromosome"/>
    <property type="evidence" value="ECO:0007669"/>
    <property type="project" value="UniProtKB-ARBA"/>
</dbReference>
<feature type="compositionally biased region" description="Basic and acidic residues" evidence="6">
    <location>
        <begin position="714"/>
        <end position="726"/>
    </location>
</feature>
<dbReference type="CDD" id="cd18808">
    <property type="entry name" value="SF1_C_Upf1"/>
    <property type="match status" value="1"/>
</dbReference>
<dbReference type="Gene3D" id="2.60.200.20">
    <property type="match status" value="1"/>
</dbReference>
<evidence type="ECO:0000256" key="2">
    <source>
        <dbReference type="ARBA" id="ARBA00022801"/>
    </source>
</evidence>
<feature type="compositionally biased region" description="Basic residues" evidence="6">
    <location>
        <begin position="642"/>
        <end position="659"/>
    </location>
</feature>
<proteinExistence type="predicted"/>
<dbReference type="Pfam" id="PF13086">
    <property type="entry name" value="AAA_11"/>
    <property type="match status" value="1"/>
</dbReference>
<dbReference type="CDD" id="cd18042">
    <property type="entry name" value="DEXXQc_SETX"/>
    <property type="match status" value="1"/>
</dbReference>
<evidence type="ECO:0000313" key="10">
    <source>
        <dbReference type="RefSeq" id="XP_024940517.1"/>
    </source>
</evidence>
<dbReference type="InterPro" id="IPR000253">
    <property type="entry name" value="FHA_dom"/>
</dbReference>
<evidence type="ECO:0000256" key="6">
    <source>
        <dbReference type="SAM" id="MobiDB-lite"/>
    </source>
</evidence>
<feature type="compositionally biased region" description="Basic residues" evidence="6">
    <location>
        <begin position="903"/>
        <end position="918"/>
    </location>
</feature>
<dbReference type="InterPro" id="IPR047187">
    <property type="entry name" value="SF1_C_Upf1"/>
</dbReference>
<dbReference type="RefSeq" id="XP_024940516.1">
    <property type="nucleotide sequence ID" value="XM_025084748.1"/>
</dbReference>
<dbReference type="GO" id="GO:0001147">
    <property type="term" value="F:transcription termination site sequence-specific DNA binding"/>
    <property type="evidence" value="ECO:0007669"/>
    <property type="project" value="TreeGrafter"/>
</dbReference>
<organism evidence="8 9">
    <name type="scientific">Cephus cinctus</name>
    <name type="common">Wheat stem sawfly</name>
    <dbReference type="NCBI Taxonomy" id="211228"/>
    <lineage>
        <taxon>Eukaryota</taxon>
        <taxon>Metazoa</taxon>
        <taxon>Ecdysozoa</taxon>
        <taxon>Arthropoda</taxon>
        <taxon>Hexapoda</taxon>
        <taxon>Insecta</taxon>
        <taxon>Pterygota</taxon>
        <taxon>Neoptera</taxon>
        <taxon>Endopterygota</taxon>
        <taxon>Hymenoptera</taxon>
        <taxon>Cephoidea</taxon>
        <taxon>Cephidae</taxon>
        <taxon>Cephus</taxon>
    </lineage>
</organism>
<feature type="compositionally biased region" description="Basic and acidic residues" evidence="6">
    <location>
        <begin position="892"/>
        <end position="902"/>
    </location>
</feature>
<dbReference type="SUPFAM" id="SSF49879">
    <property type="entry name" value="SMAD/FHA domain"/>
    <property type="match status" value="1"/>
</dbReference>
<keyword evidence="8" id="KW-1185">Reference proteome</keyword>
<evidence type="ECO:0000313" key="8">
    <source>
        <dbReference type="Proteomes" id="UP000694920"/>
    </source>
</evidence>
<evidence type="ECO:0000256" key="3">
    <source>
        <dbReference type="ARBA" id="ARBA00022806"/>
    </source>
</evidence>
<evidence type="ECO:0000313" key="9">
    <source>
        <dbReference type="RefSeq" id="XP_024940516.1"/>
    </source>
</evidence>
<dbReference type="InterPro" id="IPR008984">
    <property type="entry name" value="SMAD_FHA_dom_sf"/>
</dbReference>
<dbReference type="KEGG" id="ccin:107267399"/>
<reference evidence="9 10" key="1">
    <citation type="submission" date="2025-04" db="UniProtKB">
        <authorList>
            <consortium name="RefSeq"/>
        </authorList>
    </citation>
    <scope>IDENTIFICATION</scope>
</reference>
<feature type="compositionally biased region" description="Polar residues" evidence="6">
    <location>
        <begin position="938"/>
        <end position="949"/>
    </location>
</feature>
<dbReference type="InterPro" id="IPR027417">
    <property type="entry name" value="P-loop_NTPase"/>
</dbReference>
<dbReference type="InterPro" id="IPR041679">
    <property type="entry name" value="DNA2/NAM7-like_C"/>
</dbReference>
<keyword evidence="2" id="KW-0378">Hydrolase</keyword>
<protein>
    <submittedName>
        <fullName evidence="9 10">Probable helicase senataxin isoform X1</fullName>
    </submittedName>
</protein>
<feature type="compositionally biased region" description="Basic and acidic residues" evidence="6">
    <location>
        <begin position="1047"/>
        <end position="1068"/>
    </location>
</feature>
<keyword evidence="3 9" id="KW-0347">Helicase</keyword>
<dbReference type="Gene3D" id="3.40.50.300">
    <property type="entry name" value="P-loop containing nucleotide triphosphate hydrolases"/>
    <property type="match status" value="2"/>
</dbReference>
<feature type="compositionally biased region" description="Basic and acidic residues" evidence="6">
    <location>
        <begin position="621"/>
        <end position="641"/>
    </location>
</feature>